<dbReference type="Proteomes" id="UP001372338">
    <property type="component" value="Unassembled WGS sequence"/>
</dbReference>
<organism evidence="2 3">
    <name type="scientific">Crotalaria pallida</name>
    <name type="common">Smooth rattlebox</name>
    <name type="synonym">Crotalaria striata</name>
    <dbReference type="NCBI Taxonomy" id="3830"/>
    <lineage>
        <taxon>Eukaryota</taxon>
        <taxon>Viridiplantae</taxon>
        <taxon>Streptophyta</taxon>
        <taxon>Embryophyta</taxon>
        <taxon>Tracheophyta</taxon>
        <taxon>Spermatophyta</taxon>
        <taxon>Magnoliopsida</taxon>
        <taxon>eudicotyledons</taxon>
        <taxon>Gunneridae</taxon>
        <taxon>Pentapetalae</taxon>
        <taxon>rosids</taxon>
        <taxon>fabids</taxon>
        <taxon>Fabales</taxon>
        <taxon>Fabaceae</taxon>
        <taxon>Papilionoideae</taxon>
        <taxon>50 kb inversion clade</taxon>
        <taxon>genistoids sensu lato</taxon>
        <taxon>core genistoids</taxon>
        <taxon>Crotalarieae</taxon>
        <taxon>Crotalaria</taxon>
    </lineage>
</organism>
<accession>A0AAN9E793</accession>
<evidence type="ECO:0000313" key="2">
    <source>
        <dbReference type="EMBL" id="KAK7244492.1"/>
    </source>
</evidence>
<dbReference type="AlphaFoldDB" id="A0AAN9E793"/>
<evidence type="ECO:0000256" key="1">
    <source>
        <dbReference type="SAM" id="MobiDB-lite"/>
    </source>
</evidence>
<evidence type="ECO:0000313" key="3">
    <source>
        <dbReference type="Proteomes" id="UP001372338"/>
    </source>
</evidence>
<comment type="caution">
    <text evidence="2">The sequence shown here is derived from an EMBL/GenBank/DDBJ whole genome shotgun (WGS) entry which is preliminary data.</text>
</comment>
<name>A0AAN9E793_CROPI</name>
<proteinExistence type="predicted"/>
<gene>
    <name evidence="2" type="ORF">RIF29_39315</name>
</gene>
<feature type="compositionally biased region" description="Basic residues" evidence="1">
    <location>
        <begin position="154"/>
        <end position="163"/>
    </location>
</feature>
<dbReference type="EMBL" id="JAYWIO010000008">
    <property type="protein sequence ID" value="KAK7244492.1"/>
    <property type="molecule type" value="Genomic_DNA"/>
</dbReference>
<dbReference type="PANTHER" id="PTHR48237:SF1">
    <property type="entry name" value="SPC97_SPC98 FAMILY OF SPINDLE POLE BODY (SBP) COMPONENT"/>
    <property type="match status" value="1"/>
</dbReference>
<keyword evidence="3" id="KW-1185">Reference proteome</keyword>
<dbReference type="PANTHER" id="PTHR48237">
    <property type="entry name" value="GAMMA-TUBULIN COMPLEX COMPONENT"/>
    <property type="match status" value="1"/>
</dbReference>
<protein>
    <submittedName>
        <fullName evidence="2">Uncharacterized protein</fullName>
    </submittedName>
</protein>
<sequence length="370" mass="41532">MVKEEIDTSDPCFWGGEKLPDNYTFKVTEDVKIKLRIHHGGKFVGQPSVGYRGVVNEVDPAVESDAVVNEADPVVESDAMVGKDGNDQMYPIAFAVVEAETKDSWALPEDFVAHCYRKSTYLETYSHIILPNNGPRLWPKVDSEPVRPPYMRRAPGRPKKQRTKANDEPRNPNKMKRHYKAIKCSVCGGLGHNRVSCKGKTTADRVIPKGGNKGYLCHPFRLLLGFLKLQSKLWFSLSLSSFIQTLITHERGTPTVSLTSSAAMEDMLISLKLLIIQRAKMVGYSELANKFDLKMIRAIALVLMEHLKAEVKDSSLIPHTVKSPAFLDACNLLKCDNEVTLTVEELSKQVGADIQPLVRRRKKRRVESED</sequence>
<feature type="region of interest" description="Disordered" evidence="1">
    <location>
        <begin position="140"/>
        <end position="173"/>
    </location>
</feature>
<reference evidence="2 3" key="1">
    <citation type="submission" date="2024-01" db="EMBL/GenBank/DDBJ databases">
        <title>The genomes of 5 underutilized Papilionoideae crops provide insights into root nodulation and disease resistanc.</title>
        <authorList>
            <person name="Yuan L."/>
        </authorList>
    </citation>
    <scope>NUCLEOTIDE SEQUENCE [LARGE SCALE GENOMIC DNA]</scope>
    <source>
        <strain evidence="2">ZHUSHIDOU_FW_LH</strain>
        <tissue evidence="2">Leaf</tissue>
    </source>
</reference>